<dbReference type="GO" id="GO:0016020">
    <property type="term" value="C:membrane"/>
    <property type="evidence" value="ECO:0007669"/>
    <property type="project" value="TreeGrafter"/>
</dbReference>
<evidence type="ECO:0000256" key="1">
    <source>
        <dbReference type="SAM" id="MobiDB-lite"/>
    </source>
</evidence>
<dbReference type="PANTHER" id="PTHR21575">
    <property type="entry name" value="PROTEIN HID1"/>
    <property type="match status" value="1"/>
</dbReference>
<accession>A0A1G4KDW6</accession>
<sequence>MGNSDSKLTQSREHIFQLAGTVNIPLYASWASQESAVRYYKTPTFVATENDDDRIVELTPDPFSAYFNTFVESSLEATVVYSIVTTQEVRLLLESNYQNFSALVRFATIKFCSLVAQMQESQNLVQFRMLKTQALTCVRILIKILPVLLESDARSELDSAFFWTRNSRQAFQNNDSLPGNQHNGGDIDSSSFGELSSASSADQPSMPSSDHITANKAPLESLRVLIDAVESGEDLLPPGLVLLQSCLKLLFMEGFSVPLTQPDLKSLGSDSSLLWENGVGTSETSYQNPNPKLDAARLEVLQLLLTLCSTEIYNTEFSKFLAVMCTSLPEFDIVRMISSFLNLVCRSCRNNDDNNGLHYPSNTYSSSLKPQQIDSLRKQLVTTSLQLLNVMISFSVEGRDKQELYDFLYGLNLYPTDYQINNGARMYLSTLRREFDLKFVLVSLATLLKRPLDKAIDNESNPFNILNGSSVMKSKTSRSSQRVYSANRAENNDSKANPTLPSVPRWSLQVFVLLWELMACNKSFENYVADKYGNKLLIICIFYIKFYSSTPELRNNIIPLISGFATYLSSKPLIFSKMLCCFNGNYYTNKIPNFYKLSVGGIESLTYRDFAVSHLVNVAILQVDLNEVLHPSLFELIYNLLCTSSDTNQEDLVQLSSEKVNKRTAMSYGTSALIIQLISKMSSKTFLSTLAQNSASKTAKGLERSQEDSDIEPRAYLTTPGHKLDMLALLLRAILQYLINHFQSSINLLFALSRNERALQKLKLSIDVISKTLNGSIISQKDEAGKPAEKLTIDDYFENAYVKLVDDVDDFNAGKKSSSSFFSDKASIPCFVVNSNKVDEVEATAVKLNNQSPGKTVELFEHVDYEYDPFESNMNLLINSRPARPLGMSYKQKAKIRKTQNLAVSWLGYSSLQVLLKITHFMNNKFPEISQANSSNFLSLLGKLKNYDTVFRERVYRVLTPSLKKSLEMSSALSVNWFSNEVTMQWFRSIIWADVFNRNSLPFVSVFSREFDKQEGNSQNGQPAQPQTPSLERWNSHGSTLSRTNSNGSSVSNFLSLHDPESATNSCPNSPTVGGNVSTWMKGNYSTGHSSERSSLFKFSWTGFNRGSPDDKIDEESDTHSVVSERRQRSDFIPDMGILKANIWVGTRVTLFPVTVEERETNSLIDMTSNFFRKFIYNGSGGLYGADAVVVTAGTLNPSTSRPWTPRNSNTSFTSGGLQRNGIPQR</sequence>
<dbReference type="OrthoDB" id="432953at2759"/>
<dbReference type="AlphaFoldDB" id="A0A1G4KDW6"/>
<feature type="compositionally biased region" description="Polar residues" evidence="1">
    <location>
        <begin position="1016"/>
        <end position="1030"/>
    </location>
</feature>
<dbReference type="STRING" id="1230905.A0A1G4KDW6"/>
<feature type="compositionally biased region" description="Polar residues" evidence="1">
    <location>
        <begin position="1062"/>
        <end position="1071"/>
    </location>
</feature>
<keyword evidence="3" id="KW-1185">Reference proteome</keyword>
<dbReference type="GO" id="GO:0005797">
    <property type="term" value="C:Golgi medial cisterna"/>
    <property type="evidence" value="ECO:0007669"/>
    <property type="project" value="TreeGrafter"/>
</dbReference>
<feature type="compositionally biased region" description="Polar residues" evidence="1">
    <location>
        <begin position="201"/>
        <end position="212"/>
    </location>
</feature>
<feature type="region of interest" description="Disordered" evidence="1">
    <location>
        <begin position="173"/>
        <end position="213"/>
    </location>
</feature>
<proteinExistence type="predicted"/>
<gene>
    <name evidence="2" type="ORF">LAMI_0H01530G</name>
</gene>
<dbReference type="EMBL" id="LT598468">
    <property type="protein sequence ID" value="SCV02648.1"/>
    <property type="molecule type" value="Genomic_DNA"/>
</dbReference>
<organism evidence="2 3">
    <name type="scientific">Lachancea mirantina</name>
    <dbReference type="NCBI Taxonomy" id="1230905"/>
    <lineage>
        <taxon>Eukaryota</taxon>
        <taxon>Fungi</taxon>
        <taxon>Dikarya</taxon>
        <taxon>Ascomycota</taxon>
        <taxon>Saccharomycotina</taxon>
        <taxon>Saccharomycetes</taxon>
        <taxon>Saccharomycetales</taxon>
        <taxon>Saccharomycetaceae</taxon>
        <taxon>Lachancea</taxon>
    </lineage>
</organism>
<protein>
    <submittedName>
        <fullName evidence="2">LAMI_0H01530g1_1</fullName>
    </submittedName>
</protein>
<feature type="compositionally biased region" description="Low complexity" evidence="1">
    <location>
        <begin position="189"/>
        <end position="200"/>
    </location>
</feature>
<dbReference type="Pfam" id="PF12722">
    <property type="entry name" value="Hid1"/>
    <property type="match status" value="2"/>
</dbReference>
<feature type="compositionally biased region" description="Polar residues" evidence="1">
    <location>
        <begin position="1036"/>
        <end position="1055"/>
    </location>
</feature>
<dbReference type="Proteomes" id="UP000191024">
    <property type="component" value="Chromosome H"/>
</dbReference>
<feature type="region of interest" description="Disordered" evidence="1">
    <location>
        <begin position="1197"/>
        <end position="1226"/>
    </location>
</feature>
<dbReference type="GO" id="GO:0000138">
    <property type="term" value="C:Golgi trans cisterna"/>
    <property type="evidence" value="ECO:0007669"/>
    <property type="project" value="TreeGrafter"/>
</dbReference>
<feature type="region of interest" description="Disordered" evidence="1">
    <location>
        <begin position="1014"/>
        <end position="1071"/>
    </location>
</feature>
<dbReference type="InterPro" id="IPR026705">
    <property type="entry name" value="Hid-1/Ecm30"/>
</dbReference>
<feature type="compositionally biased region" description="Polar residues" evidence="1">
    <location>
        <begin position="173"/>
        <end position="183"/>
    </location>
</feature>
<reference evidence="3" key="1">
    <citation type="submission" date="2016-03" db="EMBL/GenBank/DDBJ databases">
        <authorList>
            <person name="Devillers H."/>
        </authorList>
    </citation>
    <scope>NUCLEOTIDE SEQUENCE [LARGE SCALE GENOMIC DNA]</scope>
</reference>
<evidence type="ECO:0000313" key="3">
    <source>
        <dbReference type="Proteomes" id="UP000191024"/>
    </source>
</evidence>
<evidence type="ECO:0000313" key="2">
    <source>
        <dbReference type="EMBL" id="SCV02648.1"/>
    </source>
</evidence>
<name>A0A1G4KDW6_9SACH</name>
<dbReference type="PANTHER" id="PTHR21575:SF12">
    <property type="entry name" value="PROTEIN HID1"/>
    <property type="match status" value="1"/>
</dbReference>